<evidence type="ECO:0000313" key="4">
    <source>
        <dbReference type="Proteomes" id="UP000248257"/>
    </source>
</evidence>
<gene>
    <name evidence="3" type="ORF">CFR75_09925</name>
</gene>
<dbReference type="GO" id="GO:0016651">
    <property type="term" value="F:oxidoreductase activity, acting on NAD(P)H"/>
    <property type="evidence" value="ECO:0007669"/>
    <property type="project" value="TreeGrafter"/>
</dbReference>
<dbReference type="EMBL" id="NKUC01000019">
    <property type="protein sequence ID" value="PYD56656.1"/>
    <property type="molecule type" value="Genomic_DNA"/>
</dbReference>
<evidence type="ECO:0000256" key="1">
    <source>
        <dbReference type="ARBA" id="ARBA00022857"/>
    </source>
</evidence>
<keyword evidence="4" id="KW-1185">Reference proteome</keyword>
<dbReference type="InterPro" id="IPR020843">
    <property type="entry name" value="ER"/>
</dbReference>
<name>A0A318PNM7_KOMXY</name>
<dbReference type="GO" id="GO:0070402">
    <property type="term" value="F:NADPH binding"/>
    <property type="evidence" value="ECO:0007669"/>
    <property type="project" value="TreeGrafter"/>
</dbReference>
<dbReference type="PANTHER" id="PTHR48106">
    <property type="entry name" value="QUINONE OXIDOREDUCTASE PIG3-RELATED"/>
    <property type="match status" value="1"/>
</dbReference>
<keyword evidence="2" id="KW-0560">Oxidoreductase</keyword>
<dbReference type="SUPFAM" id="SSF50129">
    <property type="entry name" value="GroES-like"/>
    <property type="match status" value="1"/>
</dbReference>
<dbReference type="InterPro" id="IPR014189">
    <property type="entry name" value="Quinone_OxRdtase_PIG3"/>
</dbReference>
<dbReference type="InterPro" id="IPR011032">
    <property type="entry name" value="GroES-like_sf"/>
</dbReference>
<dbReference type="CDD" id="cd05276">
    <property type="entry name" value="p53_inducible_oxidoreductase"/>
    <property type="match status" value="1"/>
</dbReference>
<organism evidence="3 4">
    <name type="scientific">Komagataeibacter xylinus</name>
    <name type="common">Gluconacetobacter xylinus</name>
    <dbReference type="NCBI Taxonomy" id="28448"/>
    <lineage>
        <taxon>Bacteria</taxon>
        <taxon>Pseudomonadati</taxon>
        <taxon>Pseudomonadota</taxon>
        <taxon>Alphaproteobacteria</taxon>
        <taxon>Acetobacterales</taxon>
        <taxon>Acetobacteraceae</taxon>
        <taxon>Komagataeibacter</taxon>
    </lineage>
</organism>
<dbReference type="SUPFAM" id="SSF51735">
    <property type="entry name" value="NAD(P)-binding Rossmann-fold domains"/>
    <property type="match status" value="1"/>
</dbReference>
<dbReference type="OrthoDB" id="9780520at2"/>
<proteinExistence type="predicted"/>
<dbReference type="NCBIfam" id="TIGR02824">
    <property type="entry name" value="quinone_pig3"/>
    <property type="match status" value="1"/>
</dbReference>
<dbReference type="Proteomes" id="UP000248257">
    <property type="component" value="Unassembled WGS sequence"/>
</dbReference>
<dbReference type="PANTHER" id="PTHR48106:SF8">
    <property type="entry name" value="OS02G0805600 PROTEIN"/>
    <property type="match status" value="1"/>
</dbReference>
<accession>A0A318PNM7</accession>
<dbReference type="InterPro" id="IPR036291">
    <property type="entry name" value="NAD(P)-bd_dom_sf"/>
</dbReference>
<dbReference type="InterPro" id="IPR013149">
    <property type="entry name" value="ADH-like_C"/>
</dbReference>
<comment type="caution">
    <text evidence="3">The sequence shown here is derived from an EMBL/GenBank/DDBJ whole genome shotgun (WGS) entry which is preliminary data.</text>
</comment>
<protein>
    <submittedName>
        <fullName evidence="3">NAD(P)H-quinone oxidoreductase</fullName>
    </submittedName>
</protein>
<dbReference type="SMART" id="SM00829">
    <property type="entry name" value="PKS_ER"/>
    <property type="match status" value="1"/>
</dbReference>
<dbReference type="Pfam" id="PF08240">
    <property type="entry name" value="ADH_N"/>
    <property type="match status" value="1"/>
</dbReference>
<evidence type="ECO:0000313" key="3">
    <source>
        <dbReference type="EMBL" id="PYD56656.1"/>
    </source>
</evidence>
<evidence type="ECO:0000256" key="2">
    <source>
        <dbReference type="ARBA" id="ARBA00023002"/>
    </source>
</evidence>
<dbReference type="Gene3D" id="3.90.180.10">
    <property type="entry name" value="Medium-chain alcohol dehydrogenases, catalytic domain"/>
    <property type="match status" value="1"/>
</dbReference>
<reference evidence="3 4" key="1">
    <citation type="submission" date="2017-07" db="EMBL/GenBank/DDBJ databases">
        <title>A draft genome sequence of Komagataeibacter xylinus LMG 1515.</title>
        <authorList>
            <person name="Skraban J."/>
            <person name="Cleenwerck I."/>
            <person name="Vandamme P."/>
            <person name="Trcek J."/>
        </authorList>
    </citation>
    <scope>NUCLEOTIDE SEQUENCE [LARGE SCALE GENOMIC DNA]</scope>
    <source>
        <strain evidence="3 4">LMG 1515</strain>
    </source>
</reference>
<dbReference type="Pfam" id="PF00107">
    <property type="entry name" value="ADH_zinc_N"/>
    <property type="match status" value="1"/>
</dbReference>
<dbReference type="InterPro" id="IPR013154">
    <property type="entry name" value="ADH-like_N"/>
</dbReference>
<dbReference type="AlphaFoldDB" id="A0A318PNM7"/>
<sequence>MQAVTVSEPGGPDCLHITTVPVPRPRAGEVLVRVMAAGINRPDIMQRQGLYPPPPGASPLLGLEVAGEVVAVGEGVPPDAFPAPGARVCALVNGGGYAQYCTVPAGQCLPWPAGFDALHAAALPETFFTVWSNLFMAAGLKPGESVLVHGGTSGIGTTAIQLVHALGGTVYATAGTDEKCTLCTTLGARAAINYRTEDFPTRIKELTDGEGVNVILDMIGGAYMEGNLKSLAIAGRLVIIALQGGAKADGVSLARIMTRRLVVTGSTLRPRDAAYKAEIARDLEARVWPLLARRAIRPLIHATFPLARVAEAHKLMENGTHMGKIMLDLQHPAQTDDRTIGTQAGATERH</sequence>
<dbReference type="Gene3D" id="3.40.50.720">
    <property type="entry name" value="NAD(P)-binding Rossmann-like Domain"/>
    <property type="match status" value="1"/>
</dbReference>
<dbReference type="STRING" id="1220579.GCA_001571345_00963"/>
<keyword evidence="1" id="KW-0521">NADP</keyword>